<proteinExistence type="predicted"/>
<dbReference type="Proteomes" id="UP001556692">
    <property type="component" value="Unassembled WGS sequence"/>
</dbReference>
<evidence type="ECO:0000313" key="1">
    <source>
        <dbReference type="EMBL" id="MEX0404099.1"/>
    </source>
</evidence>
<comment type="caution">
    <text evidence="1">The sequence shown here is derived from an EMBL/GenBank/DDBJ whole genome shotgun (WGS) entry which is preliminary data.</text>
</comment>
<protein>
    <submittedName>
        <fullName evidence="1">Uncharacterized protein</fullName>
    </submittedName>
</protein>
<accession>A0ABV3SBH9</accession>
<sequence length="74" mass="7373">MTTFFVPRPDRGSDPAATDEALLLAAGAADEASSPHPAGGAPVILPGARRLSVVNDPAAIAAIEAFPANLPAAR</sequence>
<gene>
    <name evidence="1" type="ORF">ABGN05_00325</name>
</gene>
<keyword evidence="2" id="KW-1185">Reference proteome</keyword>
<reference evidence="1 2" key="1">
    <citation type="submission" date="2024-05" db="EMBL/GenBank/DDBJ databases">
        <authorList>
            <person name="Jiang F."/>
        </authorList>
    </citation>
    <scope>NUCLEOTIDE SEQUENCE [LARGE SCALE GENOMIC DNA]</scope>
    <source>
        <strain evidence="1 2">LZ166</strain>
    </source>
</reference>
<dbReference type="EMBL" id="JBDPGJ010000001">
    <property type="protein sequence ID" value="MEX0404099.1"/>
    <property type="molecule type" value="Genomic_DNA"/>
</dbReference>
<evidence type="ECO:0000313" key="2">
    <source>
        <dbReference type="Proteomes" id="UP001556692"/>
    </source>
</evidence>
<dbReference type="RefSeq" id="WP_367952004.1">
    <property type="nucleotide sequence ID" value="NZ_JBDPGJ010000001.1"/>
</dbReference>
<name>A0ABV3SBH9_9HYPH</name>
<organism evidence="1 2">
    <name type="scientific">Aquibium pacificus</name>
    <dbReference type="NCBI Taxonomy" id="3153579"/>
    <lineage>
        <taxon>Bacteria</taxon>
        <taxon>Pseudomonadati</taxon>
        <taxon>Pseudomonadota</taxon>
        <taxon>Alphaproteobacteria</taxon>
        <taxon>Hyphomicrobiales</taxon>
        <taxon>Phyllobacteriaceae</taxon>
        <taxon>Aquibium</taxon>
    </lineage>
</organism>